<gene>
    <name evidence="2" type="ORF">SCUD_LOCUS5141</name>
</gene>
<organism evidence="4">
    <name type="scientific">Schistosoma curassoni</name>
    <dbReference type="NCBI Taxonomy" id="6186"/>
    <lineage>
        <taxon>Eukaryota</taxon>
        <taxon>Metazoa</taxon>
        <taxon>Spiralia</taxon>
        <taxon>Lophotrochozoa</taxon>
        <taxon>Platyhelminthes</taxon>
        <taxon>Trematoda</taxon>
        <taxon>Digenea</taxon>
        <taxon>Strigeidida</taxon>
        <taxon>Schistosomatoidea</taxon>
        <taxon>Schistosomatidae</taxon>
        <taxon>Schistosoma</taxon>
    </lineage>
</organism>
<proteinExistence type="predicted"/>
<name>A0A183JR02_9TREM</name>
<dbReference type="EMBL" id="UZAK01007853">
    <property type="protein sequence ID" value="VDO93471.1"/>
    <property type="molecule type" value="Genomic_DNA"/>
</dbReference>
<feature type="compositionally biased region" description="Polar residues" evidence="1">
    <location>
        <begin position="86"/>
        <end position="118"/>
    </location>
</feature>
<sequence length="204" mass="23123">MIGLENLHISLSCSKTFSLRFLVHFIAINKNNTRRITADEDEILSNFGIDSGPINKSFSNSIRRHTLQFTTSLFRKPSNQRDNPDNILSNNDDVNNHQSDTSSATINSMSIKNSNAKAKQSHELTDVNNNSKTCSSDDNNSSNSKTNGNSVKRTTVRRFPRQITQPHSNRLQYNQTSPDNSDQMLLVSYVNIDWLYIKHLSVTF</sequence>
<feature type="compositionally biased region" description="Low complexity" evidence="1">
    <location>
        <begin position="128"/>
        <end position="150"/>
    </location>
</feature>
<dbReference type="WBParaSite" id="SCUD_0000514101-mRNA-1">
    <property type="protein sequence ID" value="SCUD_0000514101-mRNA-1"/>
    <property type="gene ID" value="SCUD_0000514101"/>
</dbReference>
<keyword evidence="3" id="KW-1185">Reference proteome</keyword>
<accession>A0A183JR02</accession>
<dbReference type="Proteomes" id="UP000279833">
    <property type="component" value="Unassembled WGS sequence"/>
</dbReference>
<protein>
    <submittedName>
        <fullName evidence="4">Rab GTPase domain-containing protein</fullName>
    </submittedName>
</protein>
<evidence type="ECO:0000313" key="4">
    <source>
        <dbReference type="WBParaSite" id="SCUD_0000514101-mRNA-1"/>
    </source>
</evidence>
<evidence type="ECO:0000256" key="1">
    <source>
        <dbReference type="SAM" id="MobiDB-lite"/>
    </source>
</evidence>
<evidence type="ECO:0000313" key="2">
    <source>
        <dbReference type="EMBL" id="VDO93471.1"/>
    </source>
</evidence>
<evidence type="ECO:0000313" key="3">
    <source>
        <dbReference type="Proteomes" id="UP000279833"/>
    </source>
</evidence>
<feature type="region of interest" description="Disordered" evidence="1">
    <location>
        <begin position="72"/>
        <end position="155"/>
    </location>
</feature>
<dbReference type="STRING" id="6186.A0A183JR02"/>
<reference evidence="2 3" key="2">
    <citation type="submission" date="2018-11" db="EMBL/GenBank/DDBJ databases">
        <authorList>
            <consortium name="Pathogen Informatics"/>
        </authorList>
    </citation>
    <scope>NUCLEOTIDE SEQUENCE [LARGE SCALE GENOMIC DNA]</scope>
    <source>
        <strain evidence="2">Dakar</strain>
        <strain evidence="3">Dakar, Senegal</strain>
    </source>
</reference>
<reference evidence="4" key="1">
    <citation type="submission" date="2016-06" db="UniProtKB">
        <authorList>
            <consortium name="WormBaseParasite"/>
        </authorList>
    </citation>
    <scope>IDENTIFICATION</scope>
</reference>
<dbReference type="AlphaFoldDB" id="A0A183JR02"/>